<protein>
    <recommendedName>
        <fullName evidence="2">Tf2-1-like SH3-like domain-containing protein</fullName>
    </recommendedName>
</protein>
<reference evidence="4" key="1">
    <citation type="journal article" date="2010" name="Science">
        <title>Signatures of adaptation to obligate biotrophy in the Hyaloperonospora arabidopsidis genome.</title>
        <authorList>
            <person name="Baxter L."/>
            <person name="Tripathy S."/>
            <person name="Ishaque N."/>
            <person name="Boot N."/>
            <person name="Cabral A."/>
            <person name="Kemen E."/>
            <person name="Thines M."/>
            <person name="Ah-Fong A."/>
            <person name="Anderson R."/>
            <person name="Badejoko W."/>
            <person name="Bittner-Eddy P."/>
            <person name="Boore J.L."/>
            <person name="Chibucos M.C."/>
            <person name="Coates M."/>
            <person name="Dehal P."/>
            <person name="Delehaunty K."/>
            <person name="Dong S."/>
            <person name="Downton P."/>
            <person name="Dumas B."/>
            <person name="Fabro G."/>
            <person name="Fronick C."/>
            <person name="Fuerstenberg S.I."/>
            <person name="Fulton L."/>
            <person name="Gaulin E."/>
            <person name="Govers F."/>
            <person name="Hughes L."/>
            <person name="Humphray S."/>
            <person name="Jiang R.H."/>
            <person name="Judelson H."/>
            <person name="Kamoun S."/>
            <person name="Kyung K."/>
            <person name="Meijer H."/>
            <person name="Minx P."/>
            <person name="Morris P."/>
            <person name="Nelson J."/>
            <person name="Phuntumart V."/>
            <person name="Qutob D."/>
            <person name="Rehmany A."/>
            <person name="Rougon-Cardoso A."/>
            <person name="Ryden P."/>
            <person name="Torto-Alalibo T."/>
            <person name="Studholme D."/>
            <person name="Wang Y."/>
            <person name="Win J."/>
            <person name="Wood J."/>
            <person name="Clifton S.W."/>
            <person name="Rogers J."/>
            <person name="Van den Ackerveken G."/>
            <person name="Jones J.D."/>
            <person name="McDowell J.M."/>
            <person name="Beynon J."/>
            <person name="Tyler B.M."/>
        </authorList>
    </citation>
    <scope>NUCLEOTIDE SEQUENCE [LARGE SCALE GENOMIC DNA]</scope>
    <source>
        <strain evidence="4">Emoy2</strain>
    </source>
</reference>
<dbReference type="InParanoid" id="M4BFF8"/>
<dbReference type="eggNOG" id="ENOG502SBC1">
    <property type="taxonomic scope" value="Eukaryota"/>
</dbReference>
<dbReference type="AlphaFoldDB" id="M4BFF8"/>
<dbReference type="EMBL" id="JH598203">
    <property type="status" value="NOT_ANNOTATED_CDS"/>
    <property type="molecule type" value="Genomic_DNA"/>
</dbReference>
<dbReference type="Pfam" id="PF24626">
    <property type="entry name" value="SH3_Tf2-1"/>
    <property type="match status" value="1"/>
</dbReference>
<evidence type="ECO:0000313" key="3">
    <source>
        <dbReference type="EnsemblProtists" id="HpaP805027"/>
    </source>
</evidence>
<evidence type="ECO:0000313" key="4">
    <source>
        <dbReference type="Proteomes" id="UP000011713"/>
    </source>
</evidence>
<name>M4BFF8_HYAAE</name>
<keyword evidence="4" id="KW-1185">Reference proteome</keyword>
<dbReference type="HOGENOM" id="CLU_1664063_0_0_1"/>
<evidence type="ECO:0000259" key="2">
    <source>
        <dbReference type="Pfam" id="PF24626"/>
    </source>
</evidence>
<proteinExistence type="predicted"/>
<accession>M4BFF8</accession>
<reference evidence="3" key="2">
    <citation type="submission" date="2015-06" db="UniProtKB">
        <authorList>
            <consortium name="EnsemblProtists"/>
        </authorList>
    </citation>
    <scope>IDENTIFICATION</scope>
    <source>
        <strain evidence="3">Emoy2</strain>
    </source>
</reference>
<feature type="domain" description="Tf2-1-like SH3-like" evidence="2">
    <location>
        <begin position="38"/>
        <end position="82"/>
    </location>
</feature>
<dbReference type="Proteomes" id="UP000011713">
    <property type="component" value="Unassembled WGS sequence"/>
</dbReference>
<evidence type="ECO:0000256" key="1">
    <source>
        <dbReference type="SAM" id="MobiDB-lite"/>
    </source>
</evidence>
<dbReference type="InterPro" id="IPR056924">
    <property type="entry name" value="SH3_Tf2-1"/>
</dbReference>
<feature type="region of interest" description="Disordered" evidence="1">
    <location>
        <begin position="86"/>
        <end position="159"/>
    </location>
</feature>
<dbReference type="VEuPathDB" id="FungiDB:HpaG805027"/>
<feature type="compositionally biased region" description="Polar residues" evidence="1">
    <location>
        <begin position="150"/>
        <end position="159"/>
    </location>
</feature>
<dbReference type="EnsemblProtists" id="HpaT805027">
    <property type="protein sequence ID" value="HpaP805027"/>
    <property type="gene ID" value="HpaG805027"/>
</dbReference>
<sequence>MLVFSASPTTILARMMTPSLTTLLSTANPPRHVLTNVGSSKLLPKYIGPFRALRRQGNAYTIEPPRRMRTHPTFYVGRLCPYFQYGPSSDDEDSPHVQESPLDSCACAPGDQSGRVVKRPLHSTERSLGELSPSRQQGNGHHARPEAVQGLNQHDPSHD</sequence>
<organism evidence="3 4">
    <name type="scientific">Hyaloperonospora arabidopsidis (strain Emoy2)</name>
    <name type="common">Downy mildew agent</name>
    <name type="synonym">Peronospora arabidopsidis</name>
    <dbReference type="NCBI Taxonomy" id="559515"/>
    <lineage>
        <taxon>Eukaryota</taxon>
        <taxon>Sar</taxon>
        <taxon>Stramenopiles</taxon>
        <taxon>Oomycota</taxon>
        <taxon>Peronosporomycetes</taxon>
        <taxon>Peronosporales</taxon>
        <taxon>Peronosporaceae</taxon>
        <taxon>Hyaloperonospora</taxon>
    </lineage>
</organism>
<dbReference type="STRING" id="559515.M4BFF8"/>